<keyword evidence="3" id="KW-1185">Reference proteome</keyword>
<reference evidence="2 3" key="1">
    <citation type="submission" date="2024-09" db="EMBL/GenBank/DDBJ databases">
        <authorList>
            <person name="Sun Q."/>
            <person name="Mori K."/>
        </authorList>
    </citation>
    <scope>NUCLEOTIDE SEQUENCE [LARGE SCALE GENOMIC DNA]</scope>
    <source>
        <strain evidence="2 3">NCAIM B.01794</strain>
    </source>
</reference>
<feature type="domain" description="HTH cro/C1-type" evidence="1">
    <location>
        <begin position="17"/>
        <end position="58"/>
    </location>
</feature>
<dbReference type="InterPro" id="IPR010744">
    <property type="entry name" value="Phage_CI_N"/>
</dbReference>
<name>A0ABV6SKF4_AZOPA</name>
<dbReference type="Gene3D" id="1.10.260.40">
    <property type="entry name" value="lambda repressor-like DNA-binding domains"/>
    <property type="match status" value="1"/>
</dbReference>
<dbReference type="RefSeq" id="WP_376945580.1">
    <property type="nucleotide sequence ID" value="NZ_CP171449.1"/>
</dbReference>
<proteinExistence type="predicted"/>
<gene>
    <name evidence="2" type="ORF">ACFFGX_10730</name>
</gene>
<dbReference type="SUPFAM" id="SSF47413">
    <property type="entry name" value="lambda repressor-like DNA-binding domains"/>
    <property type="match status" value="1"/>
</dbReference>
<sequence length="137" mass="14855">MAVLVRLKMLTGCATDTALASTLGISPQTLSSWKSRDTIPYALCVEVADKHGVSLDWLLLGEGAMSRGEVEGMAARESAAVYDISPGEQALLELLRSLGEGDRQEIRHVASEKRRLIRIEQRLEELAAAVAAIKRPV</sequence>
<dbReference type="InterPro" id="IPR010982">
    <property type="entry name" value="Lambda_DNA-bd_dom_sf"/>
</dbReference>
<comment type="caution">
    <text evidence="2">The sequence shown here is derived from an EMBL/GenBank/DDBJ whole genome shotgun (WGS) entry which is preliminary data.</text>
</comment>
<organism evidence="2 3">
    <name type="scientific">Azorhizophilus paspali</name>
    <name type="common">Azotobacter paspali</name>
    <dbReference type="NCBI Taxonomy" id="69963"/>
    <lineage>
        <taxon>Bacteria</taxon>
        <taxon>Pseudomonadati</taxon>
        <taxon>Pseudomonadota</taxon>
        <taxon>Gammaproteobacteria</taxon>
        <taxon>Pseudomonadales</taxon>
        <taxon>Pseudomonadaceae</taxon>
        <taxon>Azorhizophilus</taxon>
    </lineage>
</organism>
<evidence type="ECO:0000313" key="2">
    <source>
        <dbReference type="EMBL" id="MFC0710014.1"/>
    </source>
</evidence>
<dbReference type="Proteomes" id="UP001589891">
    <property type="component" value="Unassembled WGS sequence"/>
</dbReference>
<evidence type="ECO:0000313" key="3">
    <source>
        <dbReference type="Proteomes" id="UP001589891"/>
    </source>
</evidence>
<evidence type="ECO:0000259" key="1">
    <source>
        <dbReference type="PROSITE" id="PS50943"/>
    </source>
</evidence>
<dbReference type="InterPro" id="IPR001387">
    <property type="entry name" value="Cro/C1-type_HTH"/>
</dbReference>
<protein>
    <submittedName>
        <fullName evidence="2">Helix-turn-helix domain-containing protein</fullName>
    </submittedName>
</protein>
<dbReference type="EMBL" id="JBHLSS010000064">
    <property type="protein sequence ID" value="MFC0710014.1"/>
    <property type="molecule type" value="Genomic_DNA"/>
</dbReference>
<accession>A0ABV6SKF4</accession>
<dbReference type="PROSITE" id="PS50943">
    <property type="entry name" value="HTH_CROC1"/>
    <property type="match status" value="1"/>
</dbReference>
<dbReference type="Pfam" id="PF07022">
    <property type="entry name" value="Phage_CI_repr"/>
    <property type="match status" value="1"/>
</dbReference>